<keyword evidence="3" id="KW-1185">Reference proteome</keyword>
<proteinExistence type="predicted"/>
<evidence type="ECO:0000256" key="1">
    <source>
        <dbReference type="SAM" id="MobiDB-lite"/>
    </source>
</evidence>
<feature type="region of interest" description="Disordered" evidence="1">
    <location>
        <begin position="58"/>
        <end position="80"/>
    </location>
</feature>
<evidence type="ECO:0000313" key="3">
    <source>
        <dbReference type="Proteomes" id="UP001234178"/>
    </source>
</evidence>
<evidence type="ECO:0008006" key="4">
    <source>
        <dbReference type="Google" id="ProtNLM"/>
    </source>
</evidence>
<sequence length="136" mass="15226">MESLPDITDQQRQACEKWEVQFNTDHVEILNFAIRYATSSHDSISSIGTSASDVTISITLSQKRSTPSAPTDPPGQTSQQDLYIQKKMLELEVKLERTKIQMEANEITKCVNTFGFLDTGSDTTLIKNDVKLSKVK</sequence>
<comment type="caution">
    <text evidence="2">The sequence shown here is derived from an EMBL/GenBank/DDBJ whole genome shotgun (WGS) entry which is preliminary data.</text>
</comment>
<dbReference type="EMBL" id="JAOYFB010000005">
    <property type="protein sequence ID" value="KAK4017275.1"/>
    <property type="molecule type" value="Genomic_DNA"/>
</dbReference>
<protein>
    <recommendedName>
        <fullName evidence="4">Peptidase A2 domain-containing protein</fullName>
    </recommendedName>
</protein>
<evidence type="ECO:0000313" key="2">
    <source>
        <dbReference type="EMBL" id="KAK4017275.1"/>
    </source>
</evidence>
<accession>A0ABQ9ZXB2</accession>
<reference evidence="2 3" key="1">
    <citation type="journal article" date="2023" name="Nucleic Acids Res.">
        <title>The hologenome of Daphnia magna reveals possible DNA methylation and microbiome-mediated evolution of the host genome.</title>
        <authorList>
            <person name="Chaturvedi A."/>
            <person name="Li X."/>
            <person name="Dhandapani V."/>
            <person name="Marshall H."/>
            <person name="Kissane S."/>
            <person name="Cuenca-Cambronero M."/>
            <person name="Asole G."/>
            <person name="Calvet F."/>
            <person name="Ruiz-Romero M."/>
            <person name="Marangio P."/>
            <person name="Guigo R."/>
            <person name="Rago D."/>
            <person name="Mirbahai L."/>
            <person name="Eastwood N."/>
            <person name="Colbourne J.K."/>
            <person name="Zhou J."/>
            <person name="Mallon E."/>
            <person name="Orsini L."/>
        </authorList>
    </citation>
    <scope>NUCLEOTIDE SEQUENCE [LARGE SCALE GENOMIC DNA]</scope>
    <source>
        <strain evidence="2">LRV0_1</strain>
    </source>
</reference>
<name>A0ABQ9ZXB2_9CRUS</name>
<dbReference type="Proteomes" id="UP001234178">
    <property type="component" value="Unassembled WGS sequence"/>
</dbReference>
<gene>
    <name evidence="2" type="ORF">OUZ56_032222</name>
</gene>
<organism evidence="2 3">
    <name type="scientific">Daphnia magna</name>
    <dbReference type="NCBI Taxonomy" id="35525"/>
    <lineage>
        <taxon>Eukaryota</taxon>
        <taxon>Metazoa</taxon>
        <taxon>Ecdysozoa</taxon>
        <taxon>Arthropoda</taxon>
        <taxon>Crustacea</taxon>
        <taxon>Branchiopoda</taxon>
        <taxon>Diplostraca</taxon>
        <taxon>Cladocera</taxon>
        <taxon>Anomopoda</taxon>
        <taxon>Daphniidae</taxon>
        <taxon>Daphnia</taxon>
    </lineage>
</organism>